<evidence type="ECO:0000313" key="4">
    <source>
        <dbReference type="Proteomes" id="UP001138894"/>
    </source>
</evidence>
<dbReference type="Pfam" id="PF13439">
    <property type="entry name" value="Glyco_transf_4"/>
    <property type="match status" value="1"/>
</dbReference>
<dbReference type="PANTHER" id="PTHR12526">
    <property type="entry name" value="GLYCOSYLTRANSFERASE"/>
    <property type="match status" value="1"/>
</dbReference>
<dbReference type="Pfam" id="PF00534">
    <property type="entry name" value="Glycos_transf_1"/>
    <property type="match status" value="1"/>
</dbReference>
<accession>A0A9X1JPQ2</accession>
<feature type="domain" description="Glycosyl transferase family 1" evidence="1">
    <location>
        <begin position="176"/>
        <end position="317"/>
    </location>
</feature>
<dbReference type="AlphaFoldDB" id="A0A9X1JPQ2"/>
<evidence type="ECO:0000259" key="2">
    <source>
        <dbReference type="Pfam" id="PF13439"/>
    </source>
</evidence>
<dbReference type="InterPro" id="IPR028098">
    <property type="entry name" value="Glyco_trans_4-like_N"/>
</dbReference>
<keyword evidence="4" id="KW-1185">Reference proteome</keyword>
<dbReference type="Proteomes" id="UP001138894">
    <property type="component" value="Unassembled WGS sequence"/>
</dbReference>
<dbReference type="PANTHER" id="PTHR12526:SF630">
    <property type="entry name" value="GLYCOSYLTRANSFERASE"/>
    <property type="match status" value="1"/>
</dbReference>
<dbReference type="InterPro" id="IPR001296">
    <property type="entry name" value="Glyco_trans_1"/>
</dbReference>
<gene>
    <name evidence="3" type="ORF">KCG49_02955</name>
</gene>
<dbReference type="RefSeq" id="WP_218544695.1">
    <property type="nucleotide sequence ID" value="NZ_JAGSPD010000002.1"/>
</dbReference>
<proteinExistence type="predicted"/>
<dbReference type="CDD" id="cd03811">
    <property type="entry name" value="GT4_GT28_WabH-like"/>
    <property type="match status" value="1"/>
</dbReference>
<comment type="caution">
    <text evidence="3">The sequence shown here is derived from an EMBL/GenBank/DDBJ whole genome shotgun (WGS) entry which is preliminary data.</text>
</comment>
<evidence type="ECO:0000259" key="1">
    <source>
        <dbReference type="Pfam" id="PF00534"/>
    </source>
</evidence>
<dbReference type="EMBL" id="JAGSPD010000002">
    <property type="protein sequence ID" value="MBV7268148.1"/>
    <property type="molecule type" value="Genomic_DNA"/>
</dbReference>
<sequence length="356" mass="40574">MNNKIKIFFVLPTLFAGGAERVMSFVSQNLDKEKFDVTLVVIGLEKESKYPVSGIPVIHLNKKRVMRGVFSLSRLIKKQKPQIVVSSISHLNAVMGLISIVFPKIIFVGRHASILNKAHAVKKSFFQSFFDYFSYGTRQLDHFICQSVDMKQSIIDFHNIDSDAISIINNPITQTDIIKTNTNKSGIKKFITVGRLSHTKGQMRILEVLKKLTIPFHYTIIGDGPLYNGVVNRIKEFGLEENVTLIKFTDQVFDHLIEHDMFLQGSYSEGFPNALLESCVVGVPVVAFNSPGGTKEIVENGINGYLVEDQDEFVKRLSENKDWDPEVIRESVYKKFNKNKIIKDYEHLFIEVLRKR</sequence>
<name>A0A9X1JPQ2_9FLAO</name>
<protein>
    <submittedName>
        <fullName evidence="3">Glycosyltransferase</fullName>
    </submittedName>
</protein>
<evidence type="ECO:0000313" key="3">
    <source>
        <dbReference type="EMBL" id="MBV7268148.1"/>
    </source>
</evidence>
<dbReference type="GO" id="GO:0016757">
    <property type="term" value="F:glycosyltransferase activity"/>
    <property type="evidence" value="ECO:0007669"/>
    <property type="project" value="InterPro"/>
</dbReference>
<feature type="domain" description="Glycosyltransferase subfamily 4-like N-terminal" evidence="2">
    <location>
        <begin position="17"/>
        <end position="172"/>
    </location>
</feature>
<reference evidence="3" key="1">
    <citation type="submission" date="2021-04" db="EMBL/GenBank/DDBJ databases">
        <authorList>
            <person name="Pira H."/>
            <person name="Risdian C."/>
            <person name="Wink J."/>
        </authorList>
    </citation>
    <scope>NUCLEOTIDE SEQUENCE</scope>
    <source>
        <strain evidence="3">WHY3</strain>
    </source>
</reference>
<organism evidence="3 4">
    <name type="scientific">Winogradskyella luteola</name>
    <dbReference type="NCBI Taxonomy" id="2828330"/>
    <lineage>
        <taxon>Bacteria</taxon>
        <taxon>Pseudomonadati</taxon>
        <taxon>Bacteroidota</taxon>
        <taxon>Flavobacteriia</taxon>
        <taxon>Flavobacteriales</taxon>
        <taxon>Flavobacteriaceae</taxon>
        <taxon>Winogradskyella</taxon>
    </lineage>
</organism>